<protein>
    <submittedName>
        <fullName evidence="2">WAS/WASL-interacting protein family member 1</fullName>
    </submittedName>
</protein>
<dbReference type="AlphaFoldDB" id="A0A2P2LVS0"/>
<proteinExistence type="predicted"/>
<evidence type="ECO:0000256" key="1">
    <source>
        <dbReference type="SAM" id="Phobius"/>
    </source>
</evidence>
<feature type="transmembrane region" description="Helical" evidence="1">
    <location>
        <begin position="41"/>
        <end position="65"/>
    </location>
</feature>
<name>A0A2P2LVS0_RHIMU</name>
<reference evidence="2" key="1">
    <citation type="submission" date="2018-02" db="EMBL/GenBank/DDBJ databases">
        <title>Rhizophora mucronata_Transcriptome.</title>
        <authorList>
            <person name="Meera S.P."/>
            <person name="Sreeshan A."/>
            <person name="Augustine A."/>
        </authorList>
    </citation>
    <scope>NUCLEOTIDE SEQUENCE</scope>
    <source>
        <tissue evidence="2">Leaf</tissue>
    </source>
</reference>
<keyword evidence="1" id="KW-1133">Transmembrane helix</keyword>
<dbReference type="EMBL" id="GGEC01041571">
    <property type="protein sequence ID" value="MBX22055.1"/>
    <property type="molecule type" value="Transcribed_RNA"/>
</dbReference>
<accession>A0A2P2LVS0</accession>
<keyword evidence="1" id="KW-0472">Membrane</keyword>
<keyword evidence="1" id="KW-0812">Transmembrane</keyword>
<evidence type="ECO:0000313" key="2">
    <source>
        <dbReference type="EMBL" id="MBX22055.1"/>
    </source>
</evidence>
<sequence length="66" mass="7264">MTALSASSVTALPFARPGIPLYISCYPLNHLLMMMRREDLFFVLAKGVCFAQIINATLLCLSVILC</sequence>
<organism evidence="2">
    <name type="scientific">Rhizophora mucronata</name>
    <name type="common">Asiatic mangrove</name>
    <dbReference type="NCBI Taxonomy" id="61149"/>
    <lineage>
        <taxon>Eukaryota</taxon>
        <taxon>Viridiplantae</taxon>
        <taxon>Streptophyta</taxon>
        <taxon>Embryophyta</taxon>
        <taxon>Tracheophyta</taxon>
        <taxon>Spermatophyta</taxon>
        <taxon>Magnoliopsida</taxon>
        <taxon>eudicotyledons</taxon>
        <taxon>Gunneridae</taxon>
        <taxon>Pentapetalae</taxon>
        <taxon>rosids</taxon>
        <taxon>fabids</taxon>
        <taxon>Malpighiales</taxon>
        <taxon>Rhizophoraceae</taxon>
        <taxon>Rhizophora</taxon>
    </lineage>
</organism>